<keyword evidence="7" id="KW-0175">Coiled coil</keyword>
<accession>A0A1J9PFY0</accession>
<comment type="caution">
    <text evidence="12">The sequence shown here is derived from an EMBL/GenBank/DDBJ whole genome shotgun (WGS) entry which is preliminary data.</text>
</comment>
<dbReference type="SUPFAM" id="SSF48452">
    <property type="entry name" value="TPR-like"/>
    <property type="match status" value="1"/>
</dbReference>
<evidence type="ECO:0000256" key="6">
    <source>
        <dbReference type="ARBA" id="ARBA00022803"/>
    </source>
</evidence>
<comment type="subcellular location">
    <subcellularLocation>
        <location evidence="1">Cytoplasm</location>
        <location evidence="1">Cytoskeleton</location>
    </subcellularLocation>
</comment>
<feature type="repeat" description="TPR" evidence="10">
    <location>
        <begin position="353"/>
        <end position="386"/>
    </location>
</feature>
<evidence type="ECO:0000256" key="2">
    <source>
        <dbReference type="ARBA" id="ARBA00009622"/>
    </source>
</evidence>
<keyword evidence="13" id="KW-1185">Reference proteome</keyword>
<dbReference type="GO" id="GO:0019894">
    <property type="term" value="F:kinesin binding"/>
    <property type="evidence" value="ECO:0007669"/>
    <property type="project" value="TreeGrafter"/>
</dbReference>
<dbReference type="PROSITE" id="PS50005">
    <property type="entry name" value="TPR"/>
    <property type="match status" value="1"/>
</dbReference>
<evidence type="ECO:0008006" key="14">
    <source>
        <dbReference type="Google" id="ProtNLM"/>
    </source>
</evidence>
<comment type="similarity">
    <text evidence="2">Belongs to the kinesin light chain family.</text>
</comment>
<sequence length="422" mass="47259">MPRRLKQLFNRLSDKRETPTLDEQYLAALVDGRAAVNSGDFVLAEPLLLKAINGFQSLPLHVDRSYNLITAQHTLAMVYNTQSRFQDAEAILRPALKGAEAAREIFGRNEEEVIETQHNLCVVLQAQGRWEEAAEIAGRTTSLSSKFKGEMHPDTLVRVHICGSLKEKGGNLQEAEPLYRRALAGLEREDVLGLMDPRTLNAMYSVGMICLRQGRYAEAEGYLRRVLDGREKVLGADDNLTIATVMNLANCLSKLAQEQTGKKDEEECEKQDQAQGRGRLGKDKSAEAETLYRCAIDRLEKTLRGGSGETLNVIDNMAIVFRDSKRYDEADRIFQCLLSAKEMVLEKDDEAIFTTVSRMGSLYVLMGRFDDAEKMFNRASERHERVLGKDHAATAEVVNMLGEVKQLKSQGEMQKDTPQAPS</sequence>
<keyword evidence="4" id="KW-0493">Microtubule</keyword>
<evidence type="ECO:0000256" key="4">
    <source>
        <dbReference type="ARBA" id="ARBA00022701"/>
    </source>
</evidence>
<protein>
    <recommendedName>
        <fullName evidence="14">MalT-like TPR region domain-containing protein</fullName>
    </recommendedName>
</protein>
<evidence type="ECO:0000313" key="13">
    <source>
        <dbReference type="Proteomes" id="UP000182235"/>
    </source>
</evidence>
<dbReference type="GO" id="GO:0005871">
    <property type="term" value="C:kinesin complex"/>
    <property type="evidence" value="ECO:0007669"/>
    <property type="project" value="InterPro"/>
</dbReference>
<evidence type="ECO:0000256" key="11">
    <source>
        <dbReference type="SAM" id="MobiDB-lite"/>
    </source>
</evidence>
<dbReference type="GO" id="GO:0005874">
    <property type="term" value="C:microtubule"/>
    <property type="evidence" value="ECO:0007669"/>
    <property type="project" value="UniProtKB-KW"/>
</dbReference>
<keyword evidence="6 10" id="KW-0802">TPR repeat</keyword>
<reference evidence="12 13" key="1">
    <citation type="submission" date="2015-07" db="EMBL/GenBank/DDBJ databases">
        <title>Emmonsia species relationships and genome sequence.</title>
        <authorList>
            <consortium name="The Broad Institute Genomics Platform"/>
            <person name="Cuomo C.A."/>
            <person name="Munoz J.F."/>
            <person name="Imamovic A."/>
            <person name="Priest M.E."/>
            <person name="Young S."/>
            <person name="Clay O.K."/>
            <person name="McEwen J.G."/>
        </authorList>
    </citation>
    <scope>NUCLEOTIDE SEQUENCE [LARGE SCALE GENOMIC DNA]</scope>
    <source>
        <strain evidence="12 13">UAMH 9510</strain>
    </source>
</reference>
<keyword evidence="8" id="KW-0505">Motor protein</keyword>
<dbReference type="InterPro" id="IPR002151">
    <property type="entry name" value="Kinesin_light"/>
</dbReference>
<dbReference type="Pfam" id="PF13424">
    <property type="entry name" value="TPR_12"/>
    <property type="match status" value="3"/>
</dbReference>
<dbReference type="STRING" id="1447872.A0A1J9PFY0"/>
<name>A0A1J9PFY0_9EURO</name>
<evidence type="ECO:0000256" key="8">
    <source>
        <dbReference type="ARBA" id="ARBA00023175"/>
    </source>
</evidence>
<dbReference type="AlphaFoldDB" id="A0A1J9PFY0"/>
<evidence type="ECO:0000256" key="1">
    <source>
        <dbReference type="ARBA" id="ARBA00004245"/>
    </source>
</evidence>
<keyword evidence="9" id="KW-0206">Cytoskeleton</keyword>
<keyword evidence="3" id="KW-0963">Cytoplasm</keyword>
<dbReference type="SMART" id="SM00028">
    <property type="entry name" value="TPR"/>
    <property type="match status" value="3"/>
</dbReference>
<dbReference type="Gene3D" id="1.25.40.10">
    <property type="entry name" value="Tetratricopeptide repeat domain"/>
    <property type="match status" value="3"/>
</dbReference>
<evidence type="ECO:0000256" key="5">
    <source>
        <dbReference type="ARBA" id="ARBA00022737"/>
    </source>
</evidence>
<dbReference type="GO" id="GO:0007018">
    <property type="term" value="P:microtubule-based movement"/>
    <property type="evidence" value="ECO:0007669"/>
    <property type="project" value="TreeGrafter"/>
</dbReference>
<organism evidence="12 13">
    <name type="scientific">Emergomyces pasteurianus Ep9510</name>
    <dbReference type="NCBI Taxonomy" id="1447872"/>
    <lineage>
        <taxon>Eukaryota</taxon>
        <taxon>Fungi</taxon>
        <taxon>Dikarya</taxon>
        <taxon>Ascomycota</taxon>
        <taxon>Pezizomycotina</taxon>
        <taxon>Eurotiomycetes</taxon>
        <taxon>Eurotiomycetidae</taxon>
        <taxon>Onygenales</taxon>
        <taxon>Ajellomycetaceae</taxon>
        <taxon>Emergomyces</taxon>
    </lineage>
</organism>
<evidence type="ECO:0000256" key="3">
    <source>
        <dbReference type="ARBA" id="ARBA00022490"/>
    </source>
</evidence>
<evidence type="ECO:0000313" key="12">
    <source>
        <dbReference type="EMBL" id="OJD14862.1"/>
    </source>
</evidence>
<dbReference type="Proteomes" id="UP000182235">
    <property type="component" value="Unassembled WGS sequence"/>
</dbReference>
<keyword evidence="5" id="KW-0677">Repeat</keyword>
<feature type="region of interest" description="Disordered" evidence="11">
    <location>
        <begin position="260"/>
        <end position="282"/>
    </location>
</feature>
<dbReference type="PANTHER" id="PTHR45783">
    <property type="entry name" value="KINESIN LIGHT CHAIN"/>
    <property type="match status" value="1"/>
</dbReference>
<evidence type="ECO:0000256" key="9">
    <source>
        <dbReference type="ARBA" id="ARBA00023212"/>
    </source>
</evidence>
<evidence type="ECO:0000256" key="10">
    <source>
        <dbReference type="PROSITE-ProRule" id="PRU00339"/>
    </source>
</evidence>
<dbReference type="PANTHER" id="PTHR45783:SF3">
    <property type="entry name" value="KINESIN LIGHT CHAIN"/>
    <property type="match status" value="1"/>
</dbReference>
<dbReference type="Pfam" id="PF13374">
    <property type="entry name" value="TPR_10"/>
    <property type="match status" value="1"/>
</dbReference>
<evidence type="ECO:0000256" key="7">
    <source>
        <dbReference type="ARBA" id="ARBA00023054"/>
    </source>
</evidence>
<dbReference type="VEuPathDB" id="FungiDB:AJ78_04838"/>
<dbReference type="EMBL" id="LGRN01000192">
    <property type="protein sequence ID" value="OJD14862.1"/>
    <property type="molecule type" value="Genomic_DNA"/>
</dbReference>
<gene>
    <name evidence="12" type="ORF">AJ78_04838</name>
</gene>
<proteinExistence type="inferred from homology"/>
<dbReference type="InterPro" id="IPR011990">
    <property type="entry name" value="TPR-like_helical_dom_sf"/>
</dbReference>
<dbReference type="GO" id="GO:0005737">
    <property type="term" value="C:cytoplasm"/>
    <property type="evidence" value="ECO:0007669"/>
    <property type="project" value="TreeGrafter"/>
</dbReference>
<dbReference type="OrthoDB" id="1658288at2759"/>
<dbReference type="InterPro" id="IPR019734">
    <property type="entry name" value="TPR_rpt"/>
</dbReference>